<proteinExistence type="inferred from homology"/>
<dbReference type="SUPFAM" id="SSF51351">
    <property type="entry name" value="Triosephosphate isomerase (TIM)"/>
    <property type="match status" value="1"/>
</dbReference>
<dbReference type="Gene3D" id="3.20.20.70">
    <property type="entry name" value="Aldolase class I"/>
    <property type="match status" value="1"/>
</dbReference>
<comment type="pathway">
    <text evidence="1">Carbohydrate metabolism; erythritol degradation.</text>
</comment>
<comment type="subcellular location">
    <subcellularLocation>
        <location evidence="4">Cytoplasm</location>
    </subcellularLocation>
</comment>
<comment type="pathway">
    <text evidence="4">Carbohydrate degradation; glycolysis; D-glyceraldehyde 3-phosphate from glycerone phosphate: step 1/1.</text>
</comment>
<dbReference type="InterPro" id="IPR035990">
    <property type="entry name" value="TIM_sf"/>
</dbReference>
<dbReference type="InterPro" id="IPR013785">
    <property type="entry name" value="Aldolase_TIM"/>
</dbReference>
<dbReference type="GO" id="GO:0004807">
    <property type="term" value="F:triose-phosphate isomerase activity"/>
    <property type="evidence" value="ECO:0007669"/>
    <property type="project" value="UniProtKB-UniRule"/>
</dbReference>
<dbReference type="InterPro" id="IPR000652">
    <property type="entry name" value="Triosephosphate_isomerase"/>
</dbReference>
<dbReference type="GO" id="GO:0019563">
    <property type="term" value="P:glycerol catabolic process"/>
    <property type="evidence" value="ECO:0007669"/>
    <property type="project" value="TreeGrafter"/>
</dbReference>
<comment type="pathway">
    <text evidence="4">Carbohydrate biosynthesis; gluconeogenesis.</text>
</comment>
<gene>
    <name evidence="5" type="primary">tpiA</name>
    <name evidence="5" type="ORF">EVA94_01190</name>
</gene>
<dbReference type="Pfam" id="PF00121">
    <property type="entry name" value="TIM"/>
    <property type="match status" value="1"/>
</dbReference>
<dbReference type="AlphaFoldDB" id="A0A520MVM5"/>
<dbReference type="Proteomes" id="UP000315498">
    <property type="component" value="Unassembled WGS sequence"/>
</dbReference>
<dbReference type="EC" id="5.3.1.1" evidence="4"/>
<accession>A0A520MVM5</accession>
<dbReference type="PROSITE" id="PS00171">
    <property type="entry name" value="TIM_1"/>
    <property type="match status" value="1"/>
</dbReference>
<dbReference type="GO" id="GO:0046166">
    <property type="term" value="P:glyceraldehyde-3-phosphate biosynthetic process"/>
    <property type="evidence" value="ECO:0007669"/>
    <property type="project" value="TreeGrafter"/>
</dbReference>
<keyword evidence="4" id="KW-0312">Gluconeogenesis</keyword>
<evidence type="ECO:0000313" key="6">
    <source>
        <dbReference type="Proteomes" id="UP000315498"/>
    </source>
</evidence>
<name>A0A520MVM5_9GAMM</name>
<dbReference type="EMBL" id="SHBG01000007">
    <property type="protein sequence ID" value="RZO25287.1"/>
    <property type="molecule type" value="Genomic_DNA"/>
</dbReference>
<dbReference type="GO" id="GO:0005829">
    <property type="term" value="C:cytosol"/>
    <property type="evidence" value="ECO:0007669"/>
    <property type="project" value="TreeGrafter"/>
</dbReference>
<evidence type="ECO:0000256" key="4">
    <source>
        <dbReference type="RuleBase" id="RU363013"/>
    </source>
</evidence>
<dbReference type="GO" id="GO:0006096">
    <property type="term" value="P:glycolytic process"/>
    <property type="evidence" value="ECO:0007669"/>
    <property type="project" value="UniProtKB-UniRule"/>
</dbReference>
<comment type="caution">
    <text evidence="5">The sequence shown here is derived from an EMBL/GenBank/DDBJ whole genome shotgun (WGS) entry which is preliminary data.</text>
</comment>
<keyword evidence="3 4" id="KW-0413">Isomerase</keyword>
<reference evidence="5 6" key="1">
    <citation type="submission" date="2019-02" db="EMBL/GenBank/DDBJ databases">
        <title>Prokaryotic population dynamics and viral predation in marine succession experiment using metagenomics: the confinement effect.</title>
        <authorList>
            <person name="Haro-Moreno J.M."/>
            <person name="Rodriguez-Valera F."/>
            <person name="Lopez-Perez M."/>
        </authorList>
    </citation>
    <scope>NUCLEOTIDE SEQUENCE [LARGE SCALE GENOMIC DNA]</scope>
    <source>
        <strain evidence="5">MED-G161</strain>
    </source>
</reference>
<dbReference type="PANTHER" id="PTHR21139">
    <property type="entry name" value="TRIOSEPHOSPHATE ISOMERASE"/>
    <property type="match status" value="1"/>
</dbReference>
<evidence type="ECO:0000313" key="5">
    <source>
        <dbReference type="EMBL" id="RZO25287.1"/>
    </source>
</evidence>
<keyword evidence="4" id="KW-0963">Cytoplasm</keyword>
<comment type="subunit">
    <text evidence="4">Homodimer.</text>
</comment>
<organism evidence="5 6">
    <name type="scientific">SAR86 cluster bacterium</name>
    <dbReference type="NCBI Taxonomy" id="2030880"/>
    <lineage>
        <taxon>Bacteria</taxon>
        <taxon>Pseudomonadati</taxon>
        <taxon>Pseudomonadota</taxon>
        <taxon>Gammaproteobacteria</taxon>
        <taxon>SAR86 cluster</taxon>
    </lineage>
</organism>
<evidence type="ECO:0000256" key="3">
    <source>
        <dbReference type="ARBA" id="ARBA00023235"/>
    </source>
</evidence>
<comment type="similarity">
    <text evidence="2 4">Belongs to the triosephosphate isomerase family.</text>
</comment>
<protein>
    <recommendedName>
        <fullName evidence="4">Triosephosphate isomerase</fullName>
        <ecNumber evidence="4">5.3.1.1</ecNumber>
    </recommendedName>
</protein>
<evidence type="ECO:0000256" key="1">
    <source>
        <dbReference type="ARBA" id="ARBA00004939"/>
    </source>
</evidence>
<dbReference type="UniPathway" id="UPA00109">
    <property type="reaction ID" value="UER00189"/>
</dbReference>
<dbReference type="PROSITE" id="PS51440">
    <property type="entry name" value="TIM_2"/>
    <property type="match status" value="1"/>
</dbReference>
<dbReference type="CDD" id="cd00311">
    <property type="entry name" value="TIM"/>
    <property type="match status" value="1"/>
</dbReference>
<comment type="catalytic activity">
    <reaction evidence="4">
        <text>D-glyceraldehyde 3-phosphate = dihydroxyacetone phosphate</text>
        <dbReference type="Rhea" id="RHEA:18585"/>
        <dbReference type="ChEBI" id="CHEBI:57642"/>
        <dbReference type="ChEBI" id="CHEBI:59776"/>
        <dbReference type="EC" id="5.3.1.1"/>
    </reaction>
</comment>
<sequence length="243" mass="26965">MIIANWKCNGSTEMYKSWSVDFSNELLHKKDTYLGIAPPSIYFGDIKSYLTCIPFIGVQDVDYLDGPRTGAISVDMLIDMDCNFSIVGHSERRQLFNEDNELIKKKIESLNNKIMTVLCIGETKAESQKGSTKNILEEQLGIIKGLELNESFTVAYEPVWAIGSGLTPEPNDINEIHKYIKDVVQSYSANNHIPNVLYGGSVTDINAESFFKKQYVDGALVGGASLKGASFAKIVNIFNGMKQ</sequence>
<keyword evidence="4" id="KW-0324">Glycolysis</keyword>
<dbReference type="GO" id="GO:0006094">
    <property type="term" value="P:gluconeogenesis"/>
    <property type="evidence" value="ECO:0007669"/>
    <property type="project" value="UniProtKB-UniPathway"/>
</dbReference>
<dbReference type="NCBIfam" id="TIGR00419">
    <property type="entry name" value="tim"/>
    <property type="match status" value="1"/>
</dbReference>
<dbReference type="InterPro" id="IPR020861">
    <property type="entry name" value="Triosephosphate_isomerase_AS"/>
</dbReference>
<dbReference type="PANTHER" id="PTHR21139:SF42">
    <property type="entry name" value="TRIOSEPHOSPHATE ISOMERASE"/>
    <property type="match status" value="1"/>
</dbReference>
<dbReference type="UniPathway" id="UPA00138"/>
<evidence type="ECO:0000256" key="2">
    <source>
        <dbReference type="ARBA" id="ARBA00007422"/>
    </source>
</evidence>